<reference evidence="1 2" key="1">
    <citation type="submission" date="2020-08" db="EMBL/GenBank/DDBJ databases">
        <title>Winogradskyella ouciana sp. nov., isolated from the hadal seawater of the Mariana Trench.</title>
        <authorList>
            <person name="He X."/>
        </authorList>
    </citation>
    <scope>NUCLEOTIDE SEQUENCE [LARGE SCALE GENOMIC DNA]</scope>
    <source>
        <strain evidence="1 2">KCTC 22026</strain>
    </source>
</reference>
<dbReference type="RefSeq" id="WP_186844092.1">
    <property type="nucleotide sequence ID" value="NZ_JACOME010000001.1"/>
</dbReference>
<protein>
    <submittedName>
        <fullName evidence="1">Uncharacterized protein</fullName>
    </submittedName>
</protein>
<proteinExistence type="predicted"/>
<gene>
    <name evidence="1" type="ORF">H6H04_01080</name>
</gene>
<organism evidence="1 2">
    <name type="scientific">Winogradskyella echinorum</name>
    <dbReference type="NCBI Taxonomy" id="538189"/>
    <lineage>
        <taxon>Bacteria</taxon>
        <taxon>Pseudomonadati</taxon>
        <taxon>Bacteroidota</taxon>
        <taxon>Flavobacteriia</taxon>
        <taxon>Flavobacteriales</taxon>
        <taxon>Flavobacteriaceae</taxon>
        <taxon>Winogradskyella</taxon>
    </lineage>
</organism>
<accession>A0ABR6XWU6</accession>
<evidence type="ECO:0000313" key="1">
    <source>
        <dbReference type="EMBL" id="MBC3844958.1"/>
    </source>
</evidence>
<dbReference type="EMBL" id="JACOME010000001">
    <property type="protein sequence ID" value="MBC3844958.1"/>
    <property type="molecule type" value="Genomic_DNA"/>
</dbReference>
<sequence>MEAEENPYKKKSFPNIILPYYRLAMEIGGQFFKDIDKFNKTIKSLETDS</sequence>
<comment type="caution">
    <text evidence="1">The sequence shown here is derived from an EMBL/GenBank/DDBJ whole genome shotgun (WGS) entry which is preliminary data.</text>
</comment>
<name>A0ABR6XWU6_9FLAO</name>
<evidence type="ECO:0000313" key="2">
    <source>
        <dbReference type="Proteomes" id="UP000607435"/>
    </source>
</evidence>
<keyword evidence="2" id="KW-1185">Reference proteome</keyword>
<dbReference type="Proteomes" id="UP000607435">
    <property type="component" value="Unassembled WGS sequence"/>
</dbReference>